<dbReference type="CDD" id="cd00156">
    <property type="entry name" value="REC"/>
    <property type="match status" value="1"/>
</dbReference>
<dbReference type="InterPro" id="IPR036097">
    <property type="entry name" value="HisK_dim/P_sf"/>
</dbReference>
<dbReference type="SUPFAM" id="SSF55785">
    <property type="entry name" value="PYP-like sensor domain (PAS domain)"/>
    <property type="match status" value="2"/>
</dbReference>
<keyword evidence="4" id="KW-0808">Transferase</keyword>
<evidence type="ECO:0000256" key="4">
    <source>
        <dbReference type="ARBA" id="ARBA00022679"/>
    </source>
</evidence>
<keyword evidence="3 6" id="KW-0597">Phosphoprotein</keyword>
<evidence type="ECO:0000256" key="2">
    <source>
        <dbReference type="ARBA" id="ARBA00012438"/>
    </source>
</evidence>
<evidence type="ECO:0000259" key="10">
    <source>
        <dbReference type="PROSITE" id="PS50113"/>
    </source>
</evidence>
<feature type="modified residue" description="4-aspartylphosphate" evidence="6">
    <location>
        <position position="604"/>
    </location>
</feature>
<evidence type="ECO:0000259" key="7">
    <source>
        <dbReference type="PROSITE" id="PS50109"/>
    </source>
</evidence>
<feature type="domain" description="PAC" evidence="10">
    <location>
        <begin position="104"/>
        <end position="156"/>
    </location>
</feature>
<dbReference type="Gene3D" id="1.10.287.130">
    <property type="match status" value="1"/>
</dbReference>
<dbReference type="InterPro" id="IPR005467">
    <property type="entry name" value="His_kinase_dom"/>
</dbReference>
<comment type="catalytic activity">
    <reaction evidence="1">
        <text>ATP + protein L-histidine = ADP + protein N-phospho-L-histidine.</text>
        <dbReference type="EC" id="2.7.13.3"/>
    </reaction>
</comment>
<dbReference type="SMART" id="SM00387">
    <property type="entry name" value="HATPase_c"/>
    <property type="match status" value="1"/>
</dbReference>
<feature type="modified residue" description="4-aspartylphosphate" evidence="6">
    <location>
        <position position="724"/>
    </location>
</feature>
<dbReference type="GO" id="GO:0016301">
    <property type="term" value="F:kinase activity"/>
    <property type="evidence" value="ECO:0007669"/>
    <property type="project" value="UniProtKB-KW"/>
</dbReference>
<dbReference type="CDD" id="cd00082">
    <property type="entry name" value="HisKA"/>
    <property type="match status" value="1"/>
</dbReference>
<evidence type="ECO:0000259" key="8">
    <source>
        <dbReference type="PROSITE" id="PS50110"/>
    </source>
</evidence>
<dbReference type="CDD" id="cd00130">
    <property type="entry name" value="PAS"/>
    <property type="match status" value="2"/>
</dbReference>
<gene>
    <name evidence="11" type="primary">rcsC_26</name>
    <name evidence="11" type="ORF">LNAOJCKE_3540</name>
</gene>
<dbReference type="PRINTS" id="PR00344">
    <property type="entry name" value="BCTRLSENSOR"/>
</dbReference>
<dbReference type="InterPro" id="IPR013655">
    <property type="entry name" value="PAS_fold_3"/>
</dbReference>
<dbReference type="InterPro" id="IPR003594">
    <property type="entry name" value="HATPase_dom"/>
</dbReference>
<dbReference type="InterPro" id="IPR001789">
    <property type="entry name" value="Sig_transdc_resp-reg_receiver"/>
</dbReference>
<dbReference type="CDD" id="cd16922">
    <property type="entry name" value="HATPase_EvgS-ArcB-TorS-like"/>
    <property type="match status" value="1"/>
</dbReference>
<dbReference type="PROSITE" id="PS50110">
    <property type="entry name" value="RESPONSE_REGULATORY"/>
    <property type="match status" value="2"/>
</dbReference>
<evidence type="ECO:0000256" key="3">
    <source>
        <dbReference type="ARBA" id="ARBA00022553"/>
    </source>
</evidence>
<dbReference type="PANTHER" id="PTHR43047">
    <property type="entry name" value="TWO-COMPONENT HISTIDINE PROTEIN KINASE"/>
    <property type="match status" value="1"/>
</dbReference>
<dbReference type="Gene3D" id="3.30.565.10">
    <property type="entry name" value="Histidine kinase-like ATPase, C-terminal domain"/>
    <property type="match status" value="1"/>
</dbReference>
<dbReference type="InterPro" id="IPR011006">
    <property type="entry name" value="CheY-like_superfamily"/>
</dbReference>
<keyword evidence="12" id="KW-1185">Reference proteome</keyword>
<dbReference type="Gene3D" id="3.30.450.20">
    <property type="entry name" value="PAS domain"/>
    <property type="match status" value="2"/>
</dbReference>
<dbReference type="SMART" id="SM00086">
    <property type="entry name" value="PAC"/>
    <property type="match status" value="2"/>
</dbReference>
<evidence type="ECO:0000313" key="11">
    <source>
        <dbReference type="EMBL" id="GJE66322.1"/>
    </source>
</evidence>
<sequence>MPGQQSRDGNVTTGDITVTVQDGKVPATGPTMADFRNLADALPQLAWIAEADGNIVWYNRRWYDYTGTTPAEMADHGWRKLHHPDHLERAAARFSACIGAGESWQDTFPLRGKDGRYRWFLSLAEPVRNAEGVIVRWYGTNTDVTETRLAQDALGHSEQRFRALVDASAAVIWNTTATGELMPPQPRWAAYTGQSEEAYQGWGWVDAVHPDDRARAAEVWAECVEAAKTYEVEYRLRRHDGVWRDMEVRGVPVLSEDGTIREWVGLNIDITARKEAEAAIEQARAAAEAANLAKSQFLANMSHELRTPLSAVIGYSEMLGEELEDLGQAELLPDLRKIESSARHLLGLINDVLDISKIETGRLTLAAETFDVATLIEDVTAATQSLIMKKRNHFRLDVEGDPMIGLGAMHQDQLKLRQSLINLIGNAAKFSEDGEIVLSVRRFRQDGADWMSFAVSDTGIGLTDEQIGRLFERFSQADESTTRQFGGTGLGLAITRAFVERMGGTIGVTSTFGEGATFTIRLPAEIDAHEEEVEAQSVAARVQEITDGEAHLHDVVLLVDDDPAARDLLQRFLEREGFRVRTANDGRAGLTLARALRPRAILLDIEMPRMDGWAVLHAIRTDPEIAETPVIITSVVNEFSLAHVLGATDYMVKPIDWSALKDAMERYRPVDREGSVLVVDDDADARERVRRTLQRDGWQVREAENGAAALESLDAERPSLILLDLMMPVMDGFAFLRALRGRPDGDNIPVVVLTAKEITPSEKESLGAQADRLIMKGSMSLSEIGRQLRDLYARQDGTPLPGQIQGLIDKLSP</sequence>
<dbReference type="InterPro" id="IPR035965">
    <property type="entry name" value="PAS-like_dom_sf"/>
</dbReference>
<dbReference type="SUPFAM" id="SSF52172">
    <property type="entry name" value="CheY-like"/>
    <property type="match status" value="2"/>
</dbReference>
<dbReference type="InterPro" id="IPR036890">
    <property type="entry name" value="HATPase_C_sf"/>
</dbReference>
<evidence type="ECO:0000256" key="1">
    <source>
        <dbReference type="ARBA" id="ARBA00000085"/>
    </source>
</evidence>
<feature type="domain" description="Response regulatory" evidence="8">
    <location>
        <begin position="675"/>
        <end position="791"/>
    </location>
</feature>
<dbReference type="Gene3D" id="3.40.50.2300">
    <property type="match status" value="2"/>
</dbReference>
<evidence type="ECO:0000256" key="6">
    <source>
        <dbReference type="PROSITE-ProRule" id="PRU00169"/>
    </source>
</evidence>
<feature type="domain" description="PAS" evidence="9">
    <location>
        <begin position="157"/>
        <end position="227"/>
    </location>
</feature>
<dbReference type="EMBL" id="BPRC01000013">
    <property type="protein sequence ID" value="GJE66322.1"/>
    <property type="molecule type" value="Genomic_DNA"/>
</dbReference>
<dbReference type="Proteomes" id="UP001055039">
    <property type="component" value="Unassembled WGS sequence"/>
</dbReference>
<reference evidence="11" key="1">
    <citation type="journal article" date="2021" name="Front. Microbiol.">
        <title>Comprehensive Comparative Genomics and Phenotyping of Methylobacterium Species.</title>
        <authorList>
            <person name="Alessa O."/>
            <person name="Ogura Y."/>
            <person name="Fujitani Y."/>
            <person name="Takami H."/>
            <person name="Hayashi T."/>
            <person name="Sahin N."/>
            <person name="Tani A."/>
        </authorList>
    </citation>
    <scope>NUCLEOTIDE SEQUENCE</scope>
    <source>
        <strain evidence="11">NBRC 15686</strain>
    </source>
</reference>
<dbReference type="InterPro" id="IPR003661">
    <property type="entry name" value="HisK_dim/P_dom"/>
</dbReference>
<accession>A0ABQ4UIG4</accession>
<feature type="domain" description="Histidine kinase" evidence="7">
    <location>
        <begin position="300"/>
        <end position="526"/>
    </location>
</feature>
<dbReference type="PROSITE" id="PS50112">
    <property type="entry name" value="PAS"/>
    <property type="match status" value="2"/>
</dbReference>
<dbReference type="SMART" id="SM00091">
    <property type="entry name" value="PAS"/>
    <property type="match status" value="2"/>
</dbReference>
<feature type="domain" description="PAC" evidence="10">
    <location>
        <begin position="230"/>
        <end position="282"/>
    </location>
</feature>
<dbReference type="Pfam" id="PF00072">
    <property type="entry name" value="Response_reg"/>
    <property type="match status" value="2"/>
</dbReference>
<evidence type="ECO:0000313" key="12">
    <source>
        <dbReference type="Proteomes" id="UP001055039"/>
    </source>
</evidence>
<evidence type="ECO:0000259" key="9">
    <source>
        <dbReference type="PROSITE" id="PS50112"/>
    </source>
</evidence>
<dbReference type="Pfam" id="PF08447">
    <property type="entry name" value="PAS_3"/>
    <property type="match status" value="2"/>
</dbReference>
<dbReference type="SMART" id="SM00388">
    <property type="entry name" value="HisKA"/>
    <property type="match status" value="1"/>
</dbReference>
<dbReference type="PROSITE" id="PS50109">
    <property type="entry name" value="HIS_KIN"/>
    <property type="match status" value="1"/>
</dbReference>
<dbReference type="InterPro" id="IPR000014">
    <property type="entry name" value="PAS"/>
</dbReference>
<dbReference type="Pfam" id="PF02518">
    <property type="entry name" value="HATPase_c"/>
    <property type="match status" value="1"/>
</dbReference>
<dbReference type="Pfam" id="PF00512">
    <property type="entry name" value="HisKA"/>
    <property type="match status" value="1"/>
</dbReference>
<dbReference type="SUPFAM" id="SSF55874">
    <property type="entry name" value="ATPase domain of HSP90 chaperone/DNA topoisomerase II/histidine kinase"/>
    <property type="match status" value="1"/>
</dbReference>
<dbReference type="NCBIfam" id="TIGR00229">
    <property type="entry name" value="sensory_box"/>
    <property type="match status" value="2"/>
</dbReference>
<evidence type="ECO:0000256" key="5">
    <source>
        <dbReference type="ARBA" id="ARBA00022777"/>
    </source>
</evidence>
<dbReference type="EC" id="2.7.13.3" evidence="2"/>
<dbReference type="SUPFAM" id="SSF47384">
    <property type="entry name" value="Homodimeric domain of signal transducing histidine kinase"/>
    <property type="match status" value="1"/>
</dbReference>
<organism evidence="11 12">
    <name type="scientific">Methylorubrum aminovorans</name>
    <dbReference type="NCBI Taxonomy" id="269069"/>
    <lineage>
        <taxon>Bacteria</taxon>
        <taxon>Pseudomonadati</taxon>
        <taxon>Pseudomonadota</taxon>
        <taxon>Alphaproteobacteria</taxon>
        <taxon>Hyphomicrobiales</taxon>
        <taxon>Methylobacteriaceae</taxon>
        <taxon>Methylorubrum</taxon>
    </lineage>
</organism>
<reference evidence="11" key="2">
    <citation type="submission" date="2021-08" db="EMBL/GenBank/DDBJ databases">
        <authorList>
            <person name="Tani A."/>
            <person name="Ola A."/>
            <person name="Ogura Y."/>
            <person name="Katsura K."/>
            <person name="Hayashi T."/>
        </authorList>
    </citation>
    <scope>NUCLEOTIDE SEQUENCE</scope>
    <source>
        <strain evidence="11">NBRC 15686</strain>
    </source>
</reference>
<comment type="caution">
    <text evidence="11">The sequence shown here is derived from an EMBL/GenBank/DDBJ whole genome shotgun (WGS) entry which is preliminary data.</text>
</comment>
<name>A0ABQ4UIG4_9HYPH</name>
<dbReference type="InterPro" id="IPR004358">
    <property type="entry name" value="Sig_transdc_His_kin-like_C"/>
</dbReference>
<dbReference type="InterPro" id="IPR001610">
    <property type="entry name" value="PAC"/>
</dbReference>
<proteinExistence type="predicted"/>
<keyword evidence="5 11" id="KW-0418">Kinase</keyword>
<feature type="domain" description="Response regulatory" evidence="8">
    <location>
        <begin position="555"/>
        <end position="668"/>
    </location>
</feature>
<dbReference type="PROSITE" id="PS50113">
    <property type="entry name" value="PAC"/>
    <property type="match status" value="2"/>
</dbReference>
<dbReference type="PANTHER" id="PTHR43047:SF72">
    <property type="entry name" value="OSMOSENSING HISTIDINE PROTEIN KINASE SLN1"/>
    <property type="match status" value="1"/>
</dbReference>
<dbReference type="SMART" id="SM00448">
    <property type="entry name" value="REC"/>
    <property type="match status" value="2"/>
</dbReference>
<protein>
    <recommendedName>
        <fullName evidence="2">histidine kinase</fullName>
        <ecNumber evidence="2">2.7.13.3</ecNumber>
    </recommendedName>
</protein>
<dbReference type="InterPro" id="IPR000700">
    <property type="entry name" value="PAS-assoc_C"/>
</dbReference>
<feature type="domain" description="PAS" evidence="9">
    <location>
        <begin position="31"/>
        <end position="101"/>
    </location>
</feature>